<dbReference type="PANTHER" id="PTHR43630:SF2">
    <property type="entry name" value="GLYCOSYLTRANSFERASE"/>
    <property type="match status" value="1"/>
</dbReference>
<sequence>MKIWAHTLVKNEEKFVWYSVMSIISHVEKVLLWDTGSTDNTPEILKELKRRYPNKIDLNFLGNVTVDEFTEIRQQMLNVTKSDWFIVSDADEIWWQDSIATLSTAIRDRGLSVESIYTPAVLLVGDMFHFQEERAGNYKLGGQKGHFGLKAINRNISGLSSLNPHGSWGWVDGDKKMVQDRDPQKLLFVNAPFMHASFLQRSQSRLLDNKVPKRKKKYKFEFGDRFPLDYFYPEVFFQPRPDFVDSVWQTTNFGFKFKAFFQTPFKKIKRRLI</sequence>
<gene>
    <name evidence="2" type="ORF">UR35_C0001G0094</name>
</gene>
<evidence type="ECO:0000259" key="1">
    <source>
        <dbReference type="Pfam" id="PF00535"/>
    </source>
</evidence>
<dbReference type="SUPFAM" id="SSF53448">
    <property type="entry name" value="Nucleotide-diphospho-sugar transferases"/>
    <property type="match status" value="1"/>
</dbReference>
<dbReference type="AlphaFoldDB" id="A0A0G0CQ42"/>
<dbReference type="Pfam" id="PF00535">
    <property type="entry name" value="Glycos_transf_2"/>
    <property type="match status" value="1"/>
</dbReference>
<keyword evidence="2" id="KW-0808">Transferase</keyword>
<reference evidence="2 3" key="1">
    <citation type="journal article" date="2015" name="Nature">
        <title>rRNA introns, odd ribosomes, and small enigmatic genomes across a large radiation of phyla.</title>
        <authorList>
            <person name="Brown C.T."/>
            <person name="Hug L.A."/>
            <person name="Thomas B.C."/>
            <person name="Sharon I."/>
            <person name="Castelle C.J."/>
            <person name="Singh A."/>
            <person name="Wilkins M.J."/>
            <person name="Williams K.H."/>
            <person name="Banfield J.F."/>
        </authorList>
    </citation>
    <scope>NUCLEOTIDE SEQUENCE [LARGE SCALE GENOMIC DNA]</scope>
</reference>
<dbReference type="EMBL" id="LBOW01000001">
    <property type="protein sequence ID" value="KKP45497.1"/>
    <property type="molecule type" value="Genomic_DNA"/>
</dbReference>
<accession>A0A0G0CQ42</accession>
<dbReference type="STRING" id="1618566.UR35_C0001G0094"/>
<dbReference type="PANTHER" id="PTHR43630">
    <property type="entry name" value="POLY-BETA-1,6-N-ACETYL-D-GLUCOSAMINE SYNTHASE"/>
    <property type="match status" value="1"/>
</dbReference>
<proteinExistence type="predicted"/>
<evidence type="ECO:0000313" key="3">
    <source>
        <dbReference type="Proteomes" id="UP000034778"/>
    </source>
</evidence>
<dbReference type="InterPro" id="IPR001173">
    <property type="entry name" value="Glyco_trans_2-like"/>
</dbReference>
<feature type="domain" description="Glycosyltransferase 2-like" evidence="1">
    <location>
        <begin position="9"/>
        <end position="109"/>
    </location>
</feature>
<comment type="caution">
    <text evidence="2">The sequence shown here is derived from an EMBL/GenBank/DDBJ whole genome shotgun (WGS) entry which is preliminary data.</text>
</comment>
<protein>
    <submittedName>
        <fullName evidence="2">Glycosyl transferase family 2</fullName>
    </submittedName>
</protein>
<dbReference type="Proteomes" id="UP000034778">
    <property type="component" value="Unassembled WGS sequence"/>
</dbReference>
<evidence type="ECO:0000313" key="2">
    <source>
        <dbReference type="EMBL" id="KKP45497.1"/>
    </source>
</evidence>
<dbReference type="Gene3D" id="3.90.550.10">
    <property type="entry name" value="Spore Coat Polysaccharide Biosynthesis Protein SpsA, Chain A"/>
    <property type="match status" value="1"/>
</dbReference>
<organism evidence="2 3">
    <name type="scientific">Candidatus Woesebacteria bacterium GW2011_GWB1_33_22</name>
    <dbReference type="NCBI Taxonomy" id="1618566"/>
    <lineage>
        <taxon>Bacteria</taxon>
        <taxon>Candidatus Woeseibacteriota</taxon>
    </lineage>
</organism>
<dbReference type="GO" id="GO:0016740">
    <property type="term" value="F:transferase activity"/>
    <property type="evidence" value="ECO:0007669"/>
    <property type="project" value="UniProtKB-KW"/>
</dbReference>
<name>A0A0G0CQ42_9BACT</name>
<dbReference type="InterPro" id="IPR029044">
    <property type="entry name" value="Nucleotide-diphossugar_trans"/>
</dbReference>